<evidence type="ECO:0000256" key="1">
    <source>
        <dbReference type="SAM" id="MobiDB-lite"/>
    </source>
</evidence>
<dbReference type="KEGG" id="age:AA314_02106"/>
<evidence type="ECO:0000313" key="3">
    <source>
        <dbReference type="Proteomes" id="UP000035579"/>
    </source>
</evidence>
<sequence>MRADTLPRAQQLQHPGERVPCHGRHAERLPTKLLRKRSVHPSGRPGAPPR</sequence>
<accession>A0AAC8TC32</accession>
<reference evidence="2 3" key="1">
    <citation type="submission" date="2015-05" db="EMBL/GenBank/DDBJ databases">
        <title>Genome assembly of Archangium gephyra DSM 2261.</title>
        <authorList>
            <person name="Sharma G."/>
            <person name="Subramanian S."/>
        </authorList>
    </citation>
    <scope>NUCLEOTIDE SEQUENCE [LARGE SCALE GENOMIC DNA]</scope>
    <source>
        <strain evidence="2 3">DSM 2261</strain>
    </source>
</reference>
<feature type="region of interest" description="Disordered" evidence="1">
    <location>
        <begin position="1"/>
        <end position="50"/>
    </location>
</feature>
<evidence type="ECO:0000313" key="2">
    <source>
        <dbReference type="EMBL" id="AKJ00480.1"/>
    </source>
</evidence>
<organism evidence="2 3">
    <name type="scientific">Archangium gephyra</name>
    <dbReference type="NCBI Taxonomy" id="48"/>
    <lineage>
        <taxon>Bacteria</taxon>
        <taxon>Pseudomonadati</taxon>
        <taxon>Myxococcota</taxon>
        <taxon>Myxococcia</taxon>
        <taxon>Myxococcales</taxon>
        <taxon>Cystobacterineae</taxon>
        <taxon>Archangiaceae</taxon>
        <taxon>Archangium</taxon>
    </lineage>
</organism>
<protein>
    <submittedName>
        <fullName evidence="2">Uncharacterized protein</fullName>
    </submittedName>
</protein>
<proteinExistence type="predicted"/>
<feature type="compositionally biased region" description="Basic and acidic residues" evidence="1">
    <location>
        <begin position="15"/>
        <end position="30"/>
    </location>
</feature>
<dbReference type="Proteomes" id="UP000035579">
    <property type="component" value="Chromosome"/>
</dbReference>
<dbReference type="EMBL" id="CP011509">
    <property type="protein sequence ID" value="AKJ00480.1"/>
    <property type="molecule type" value="Genomic_DNA"/>
</dbReference>
<gene>
    <name evidence="2" type="ORF">AA314_02106</name>
</gene>
<dbReference type="AlphaFoldDB" id="A0AAC8TC32"/>
<name>A0AAC8TC32_9BACT</name>